<dbReference type="Proteomes" id="UP001357733">
    <property type="component" value="Unassembled WGS sequence"/>
</dbReference>
<protein>
    <recommendedName>
        <fullName evidence="5">ABC transporter permease</fullName>
    </recommendedName>
</protein>
<comment type="caution">
    <text evidence="3">The sequence shown here is derived from an EMBL/GenBank/DDBJ whole genome shotgun (WGS) entry which is preliminary data.</text>
</comment>
<accession>A0AAW9MVU4</accession>
<dbReference type="InterPro" id="IPR010540">
    <property type="entry name" value="CmpB_TMEM229"/>
</dbReference>
<keyword evidence="2" id="KW-1133">Transmembrane helix</keyword>
<dbReference type="EMBL" id="JAYKOT010000003">
    <property type="protein sequence ID" value="MEB3429888.1"/>
    <property type="molecule type" value="Genomic_DNA"/>
</dbReference>
<keyword evidence="4" id="KW-1185">Reference proteome</keyword>
<reference evidence="3 4" key="1">
    <citation type="submission" date="2024-01" db="EMBL/GenBank/DDBJ databases">
        <title>Complete genome sequence of Citroniella saccharovorans strain M6.X9, isolated from human fecal sample.</title>
        <authorList>
            <person name="Cheng G."/>
            <person name="Westerholm M."/>
            <person name="Schnurer A."/>
        </authorList>
    </citation>
    <scope>NUCLEOTIDE SEQUENCE [LARGE SCALE GENOMIC DNA]</scope>
    <source>
        <strain evidence="3 4">DSM 29873</strain>
    </source>
</reference>
<gene>
    <name evidence="3" type="ORF">VLK81_07695</name>
</gene>
<sequence>MSYSIDQWLIFFFIYSLFGWIWETSLVSLRSKKWVNRGFLFGPWIPIYGFGAVIILHLTLGVRDNLALIFIYGMIGASVLEYITGYFMEKIFKVRYWDYSDKKVNLNGYICLLASLCWGAFSILLVRVFHRPVEAFVLKIPSKIIDTFSHILLAAFAVDSTISIKSALDLRRILEEFKENSVVLNSINEKIMKLNKDLSEGINDLSELKEKLSLEEFKLDDLSKKLNSRLQNLSKKHPTAYFKDQALSIKEFRENLKEKKVNIIEKIKGE</sequence>
<feature type="transmembrane region" description="Helical" evidence="2">
    <location>
        <begin position="6"/>
        <end position="27"/>
    </location>
</feature>
<feature type="transmembrane region" description="Helical" evidence="2">
    <location>
        <begin position="66"/>
        <end position="88"/>
    </location>
</feature>
<proteinExistence type="predicted"/>
<evidence type="ECO:0000313" key="3">
    <source>
        <dbReference type="EMBL" id="MEB3429888.1"/>
    </source>
</evidence>
<feature type="transmembrane region" description="Helical" evidence="2">
    <location>
        <begin position="109"/>
        <end position="128"/>
    </location>
</feature>
<dbReference type="Pfam" id="PF06541">
    <property type="entry name" value="ABC_trans_CmpB"/>
    <property type="match status" value="1"/>
</dbReference>
<evidence type="ECO:0008006" key="5">
    <source>
        <dbReference type="Google" id="ProtNLM"/>
    </source>
</evidence>
<evidence type="ECO:0000256" key="1">
    <source>
        <dbReference type="SAM" id="Coils"/>
    </source>
</evidence>
<dbReference type="AlphaFoldDB" id="A0AAW9MVU4"/>
<keyword evidence="2" id="KW-0812">Transmembrane</keyword>
<evidence type="ECO:0000313" key="4">
    <source>
        <dbReference type="Proteomes" id="UP001357733"/>
    </source>
</evidence>
<feature type="transmembrane region" description="Helical" evidence="2">
    <location>
        <begin position="39"/>
        <end position="60"/>
    </location>
</feature>
<organism evidence="3 4">
    <name type="scientific">Citroniella saccharovorans</name>
    <dbReference type="NCBI Taxonomy" id="2053367"/>
    <lineage>
        <taxon>Bacteria</taxon>
        <taxon>Bacillati</taxon>
        <taxon>Bacillota</taxon>
        <taxon>Tissierellia</taxon>
        <taxon>Tissierellales</taxon>
        <taxon>Peptoniphilaceae</taxon>
        <taxon>Citroniella</taxon>
    </lineage>
</organism>
<name>A0AAW9MVU4_9FIRM</name>
<feature type="coiled-coil region" evidence="1">
    <location>
        <begin position="191"/>
        <end position="225"/>
    </location>
</feature>
<dbReference type="RefSeq" id="WP_324620043.1">
    <property type="nucleotide sequence ID" value="NZ_JAYKOT010000003.1"/>
</dbReference>
<evidence type="ECO:0000256" key="2">
    <source>
        <dbReference type="SAM" id="Phobius"/>
    </source>
</evidence>
<keyword evidence="1" id="KW-0175">Coiled coil</keyword>
<keyword evidence="2" id="KW-0472">Membrane</keyword>